<keyword evidence="4" id="KW-1185">Reference proteome</keyword>
<name>A0AA43QGF6_9LECA</name>
<evidence type="ECO:0000313" key="4">
    <source>
        <dbReference type="Proteomes" id="UP001161017"/>
    </source>
</evidence>
<accession>A0AA43QGF6</accession>
<dbReference type="Pfam" id="PF13324">
    <property type="entry name" value="GCIP_N"/>
    <property type="match status" value="1"/>
</dbReference>
<evidence type="ECO:0000259" key="2">
    <source>
        <dbReference type="Pfam" id="PF13324"/>
    </source>
</evidence>
<dbReference type="Proteomes" id="UP001161017">
    <property type="component" value="Unassembled WGS sequence"/>
</dbReference>
<evidence type="ECO:0000313" key="3">
    <source>
        <dbReference type="EMBL" id="MDI1486073.1"/>
    </source>
</evidence>
<dbReference type="EMBL" id="JAPUFD010000002">
    <property type="protein sequence ID" value="MDI1486073.1"/>
    <property type="molecule type" value="Genomic_DNA"/>
</dbReference>
<dbReference type="PANTHER" id="PTHR15492">
    <property type="entry name" value="CYCLIN D1-BINDING PROTEIN 1"/>
    <property type="match status" value="1"/>
</dbReference>
<sequence length="369" mass="40096">MPTASPSSDLFALQNSLASLSALLASLQGALHTAPESPRPPQLANPPNPLALLSDAAALLKAQTTKLSLLLLNKPFSVREVTHIVSTLSKSIIPALLSVVELLHPSTYTVAVNEHVRGTLGIISRELLRLLKCVPTVPGPDAPAVAEAAPLASTGVLWEQCDELVSVGEIGVRGVVDKGVRGYGELLDDAIAEIEEWDPDGESDEDEDEGGDNQKGEATVATPTASDEEALEKGVRSLRLSAPHALKARVLKFLRILRLFYPALRKRRIETYPNITRTSTKDDMLPPPQQVRRLDELVGFAKQFSEETDELAGALYAHESEEVESKLRALAVESKQCASLMETDWKGQEDEFCTWLRTWQDRVGGSLTI</sequence>
<feature type="domain" description="Cyclin-D1-binding protein 1-like N-terminal" evidence="2">
    <location>
        <begin position="53"/>
        <end position="199"/>
    </location>
</feature>
<dbReference type="GO" id="GO:0005634">
    <property type="term" value="C:nucleus"/>
    <property type="evidence" value="ECO:0007669"/>
    <property type="project" value="TreeGrafter"/>
</dbReference>
<dbReference type="PANTHER" id="PTHR15492:SF1">
    <property type="entry name" value="CYCLIN-D1-BINDING PROTEIN 1"/>
    <property type="match status" value="1"/>
</dbReference>
<comment type="caution">
    <text evidence="3">The sequence shown here is derived from an EMBL/GenBank/DDBJ whole genome shotgun (WGS) entry which is preliminary data.</text>
</comment>
<dbReference type="InterPro" id="IPR049317">
    <property type="entry name" value="GCIP-like_N"/>
</dbReference>
<reference evidence="3" key="1">
    <citation type="journal article" date="2023" name="Genome Biol. Evol.">
        <title>First Whole Genome Sequence and Flow Cytometry Genome Size Data for the Lichen-Forming Fungus Ramalina farinacea (Ascomycota).</title>
        <authorList>
            <person name="Llewellyn T."/>
            <person name="Mian S."/>
            <person name="Hill R."/>
            <person name="Leitch I.J."/>
            <person name="Gaya E."/>
        </authorList>
    </citation>
    <scope>NUCLEOTIDE SEQUENCE</scope>
    <source>
        <strain evidence="3">LIQ254RAFAR</strain>
    </source>
</reference>
<organism evidence="3 4">
    <name type="scientific">Ramalina farinacea</name>
    <dbReference type="NCBI Taxonomy" id="258253"/>
    <lineage>
        <taxon>Eukaryota</taxon>
        <taxon>Fungi</taxon>
        <taxon>Dikarya</taxon>
        <taxon>Ascomycota</taxon>
        <taxon>Pezizomycotina</taxon>
        <taxon>Lecanoromycetes</taxon>
        <taxon>OSLEUM clade</taxon>
        <taxon>Lecanoromycetidae</taxon>
        <taxon>Lecanorales</taxon>
        <taxon>Lecanorineae</taxon>
        <taxon>Ramalinaceae</taxon>
        <taxon>Ramalina</taxon>
    </lineage>
</organism>
<feature type="region of interest" description="Disordered" evidence="1">
    <location>
        <begin position="198"/>
        <end position="229"/>
    </location>
</feature>
<evidence type="ECO:0000256" key="1">
    <source>
        <dbReference type="SAM" id="MobiDB-lite"/>
    </source>
</evidence>
<gene>
    <name evidence="3" type="ORF">OHK93_004263</name>
</gene>
<dbReference type="InterPro" id="IPR026907">
    <property type="entry name" value="GCIP-like"/>
</dbReference>
<protein>
    <recommendedName>
        <fullName evidence="2">Cyclin-D1-binding protein 1-like N-terminal domain-containing protein</fullName>
    </recommendedName>
</protein>
<dbReference type="Gene3D" id="1.20.1410.10">
    <property type="entry name" value="I/LWEQ domain"/>
    <property type="match status" value="1"/>
</dbReference>
<dbReference type="Gene3D" id="1.20.1420.10">
    <property type="entry name" value="Talin, central domain"/>
    <property type="match status" value="1"/>
</dbReference>
<feature type="compositionally biased region" description="Acidic residues" evidence="1">
    <location>
        <begin position="198"/>
        <end position="211"/>
    </location>
</feature>
<proteinExistence type="predicted"/>
<dbReference type="AlphaFoldDB" id="A0AA43QGF6"/>